<proteinExistence type="predicted"/>
<evidence type="ECO:0000313" key="2">
    <source>
        <dbReference type="Proteomes" id="UP000029981"/>
    </source>
</evidence>
<dbReference type="AlphaFoldDB" id="A0A0A0L9W6"/>
<protein>
    <submittedName>
        <fullName evidence="1">Uncharacterized protein</fullName>
    </submittedName>
</protein>
<evidence type="ECO:0000313" key="1">
    <source>
        <dbReference type="EMBL" id="KGN58765.1"/>
    </source>
</evidence>
<keyword evidence="2" id="KW-1185">Reference proteome</keyword>
<organism evidence="1 2">
    <name type="scientific">Cucumis sativus</name>
    <name type="common">Cucumber</name>
    <dbReference type="NCBI Taxonomy" id="3659"/>
    <lineage>
        <taxon>Eukaryota</taxon>
        <taxon>Viridiplantae</taxon>
        <taxon>Streptophyta</taxon>
        <taxon>Embryophyta</taxon>
        <taxon>Tracheophyta</taxon>
        <taxon>Spermatophyta</taxon>
        <taxon>Magnoliopsida</taxon>
        <taxon>eudicotyledons</taxon>
        <taxon>Gunneridae</taxon>
        <taxon>Pentapetalae</taxon>
        <taxon>rosids</taxon>
        <taxon>fabids</taxon>
        <taxon>Cucurbitales</taxon>
        <taxon>Cucurbitaceae</taxon>
        <taxon>Benincaseae</taxon>
        <taxon>Cucumis</taxon>
    </lineage>
</organism>
<dbReference type="Gramene" id="KGN58765">
    <property type="protein sequence ID" value="KGN58765"/>
    <property type="gene ID" value="Csa_3G731760"/>
</dbReference>
<reference evidence="1 2" key="4">
    <citation type="journal article" date="2011" name="BMC Genomics">
        <title>RNA-Seq improves annotation of protein-coding genes in the cucumber genome.</title>
        <authorList>
            <person name="Li Z."/>
            <person name="Zhang Z."/>
            <person name="Yan P."/>
            <person name="Huang S."/>
            <person name="Fei Z."/>
            <person name="Lin K."/>
        </authorList>
    </citation>
    <scope>NUCLEOTIDE SEQUENCE [LARGE SCALE GENOMIC DNA]</scope>
    <source>
        <strain evidence="2">cv. 9930</strain>
    </source>
</reference>
<accession>A0A0A0L9W6</accession>
<reference evidence="1 2" key="2">
    <citation type="journal article" date="2009" name="PLoS ONE">
        <title>An integrated genetic and cytogenetic map of the cucumber genome.</title>
        <authorList>
            <person name="Ren Y."/>
            <person name="Zhang Z."/>
            <person name="Liu J."/>
            <person name="Staub J.E."/>
            <person name="Han Y."/>
            <person name="Cheng Z."/>
            <person name="Li X."/>
            <person name="Lu J."/>
            <person name="Miao H."/>
            <person name="Kang H."/>
            <person name="Xie B."/>
            <person name="Gu X."/>
            <person name="Wang X."/>
            <person name="Du Y."/>
            <person name="Jin W."/>
            <person name="Huang S."/>
        </authorList>
    </citation>
    <scope>NUCLEOTIDE SEQUENCE [LARGE SCALE GENOMIC DNA]</scope>
    <source>
        <strain evidence="2">cv. 9930</strain>
    </source>
</reference>
<reference evidence="1 2" key="1">
    <citation type="journal article" date="2009" name="Nat. Genet.">
        <title>The genome of the cucumber, Cucumis sativus L.</title>
        <authorList>
            <person name="Huang S."/>
            <person name="Li R."/>
            <person name="Zhang Z."/>
            <person name="Li L."/>
            <person name="Gu X."/>
            <person name="Fan W."/>
            <person name="Lucas W.J."/>
            <person name="Wang X."/>
            <person name="Xie B."/>
            <person name="Ni P."/>
            <person name="Ren Y."/>
            <person name="Zhu H."/>
            <person name="Li J."/>
            <person name="Lin K."/>
            <person name="Jin W."/>
            <person name="Fei Z."/>
            <person name="Li G."/>
            <person name="Staub J."/>
            <person name="Kilian A."/>
            <person name="van der Vossen E.A."/>
            <person name="Wu Y."/>
            <person name="Guo J."/>
            <person name="He J."/>
            <person name="Jia Z."/>
            <person name="Ren Y."/>
            <person name="Tian G."/>
            <person name="Lu Y."/>
            <person name="Ruan J."/>
            <person name="Qian W."/>
            <person name="Wang M."/>
            <person name="Huang Q."/>
            <person name="Li B."/>
            <person name="Xuan Z."/>
            <person name="Cao J."/>
            <person name="Asan"/>
            <person name="Wu Z."/>
            <person name="Zhang J."/>
            <person name="Cai Q."/>
            <person name="Bai Y."/>
            <person name="Zhao B."/>
            <person name="Han Y."/>
            <person name="Li Y."/>
            <person name="Li X."/>
            <person name="Wang S."/>
            <person name="Shi Q."/>
            <person name="Liu S."/>
            <person name="Cho W.K."/>
            <person name="Kim J.Y."/>
            <person name="Xu Y."/>
            <person name="Heller-Uszynska K."/>
            <person name="Miao H."/>
            <person name="Cheng Z."/>
            <person name="Zhang S."/>
            <person name="Wu J."/>
            <person name="Yang Y."/>
            <person name="Kang H."/>
            <person name="Li M."/>
            <person name="Liang H."/>
            <person name="Ren X."/>
            <person name="Shi Z."/>
            <person name="Wen M."/>
            <person name="Jian M."/>
            <person name="Yang H."/>
            <person name="Zhang G."/>
            <person name="Yang Z."/>
            <person name="Chen R."/>
            <person name="Liu S."/>
            <person name="Li J."/>
            <person name="Ma L."/>
            <person name="Liu H."/>
            <person name="Zhou Y."/>
            <person name="Zhao J."/>
            <person name="Fang X."/>
            <person name="Li G."/>
            <person name="Fang L."/>
            <person name="Li Y."/>
            <person name="Liu D."/>
            <person name="Zheng H."/>
            <person name="Zhang Y."/>
            <person name="Qin N."/>
            <person name="Li Z."/>
            <person name="Yang G."/>
            <person name="Yang S."/>
            <person name="Bolund L."/>
            <person name="Kristiansen K."/>
            <person name="Zheng H."/>
            <person name="Li S."/>
            <person name="Zhang X."/>
            <person name="Yang H."/>
            <person name="Wang J."/>
            <person name="Sun R."/>
            <person name="Zhang B."/>
            <person name="Jiang S."/>
            <person name="Wang J."/>
            <person name="Du Y."/>
            <person name="Li S."/>
        </authorList>
    </citation>
    <scope>NUCLEOTIDE SEQUENCE [LARGE SCALE GENOMIC DNA]</scope>
    <source>
        <strain evidence="2">cv. 9930</strain>
    </source>
</reference>
<gene>
    <name evidence="1" type="ORF">Csa_3G731760</name>
</gene>
<name>A0A0A0L9W6_CUCSA</name>
<dbReference type="Proteomes" id="UP000029981">
    <property type="component" value="Chromosome 3"/>
</dbReference>
<sequence length="71" mass="8056">MRHRLIWIGLRTGDLRGVKTRARADSVGLIPLFMDGSGKVFEGIIWLLTGNLRFLSVAYYQILVPDFPVHT</sequence>
<dbReference type="EMBL" id="CM002924">
    <property type="protein sequence ID" value="KGN58765.1"/>
    <property type="molecule type" value="Genomic_DNA"/>
</dbReference>
<reference evidence="1 2" key="3">
    <citation type="journal article" date="2010" name="BMC Genomics">
        <title>Transcriptome sequencing and comparative analysis of cucumber flowers with different sex types.</title>
        <authorList>
            <person name="Guo S."/>
            <person name="Zheng Y."/>
            <person name="Joung J.G."/>
            <person name="Liu S."/>
            <person name="Zhang Z."/>
            <person name="Crasta O.R."/>
            <person name="Sobral B.W."/>
            <person name="Xu Y."/>
            <person name="Huang S."/>
            <person name="Fei Z."/>
        </authorList>
    </citation>
    <scope>NUCLEOTIDE SEQUENCE [LARGE SCALE GENOMIC DNA]</scope>
    <source>
        <strain evidence="2">cv. 9930</strain>
    </source>
</reference>